<evidence type="ECO:0000256" key="3">
    <source>
        <dbReference type="ARBA" id="ARBA00023163"/>
    </source>
</evidence>
<keyword evidence="2" id="KW-0238">DNA-binding</keyword>
<evidence type="ECO:0000259" key="4">
    <source>
        <dbReference type="PROSITE" id="PS01124"/>
    </source>
</evidence>
<dbReference type="GO" id="GO:0043565">
    <property type="term" value="F:sequence-specific DNA binding"/>
    <property type="evidence" value="ECO:0007669"/>
    <property type="project" value="InterPro"/>
</dbReference>
<dbReference type="PANTHER" id="PTHR43280">
    <property type="entry name" value="ARAC-FAMILY TRANSCRIPTIONAL REGULATOR"/>
    <property type="match status" value="1"/>
</dbReference>
<dbReference type="PANTHER" id="PTHR43280:SF2">
    <property type="entry name" value="HTH-TYPE TRANSCRIPTIONAL REGULATOR EXSA"/>
    <property type="match status" value="1"/>
</dbReference>
<dbReference type="EMBL" id="MTBC01000002">
    <property type="protein sequence ID" value="OQD43906.1"/>
    <property type="molecule type" value="Genomic_DNA"/>
</dbReference>
<dbReference type="SMART" id="SM00342">
    <property type="entry name" value="HTH_ARAC"/>
    <property type="match status" value="1"/>
</dbReference>
<protein>
    <submittedName>
        <fullName evidence="5">AraC family transcriptional regulator</fullName>
    </submittedName>
</protein>
<dbReference type="Proteomes" id="UP000191680">
    <property type="component" value="Unassembled WGS sequence"/>
</dbReference>
<dbReference type="AlphaFoldDB" id="A0A1V6LV74"/>
<dbReference type="InterPro" id="IPR018060">
    <property type="entry name" value="HTH_AraC"/>
</dbReference>
<dbReference type="PROSITE" id="PS00041">
    <property type="entry name" value="HTH_ARAC_FAMILY_1"/>
    <property type="match status" value="1"/>
</dbReference>
<accession>A0A1V6LV74</accession>
<dbReference type="InterPro" id="IPR018062">
    <property type="entry name" value="HTH_AraC-typ_CS"/>
</dbReference>
<evidence type="ECO:0000313" key="5">
    <source>
        <dbReference type="EMBL" id="OQD43906.1"/>
    </source>
</evidence>
<keyword evidence="6" id="KW-1185">Reference proteome</keyword>
<dbReference type="PROSITE" id="PS01124">
    <property type="entry name" value="HTH_ARAC_FAMILY_2"/>
    <property type="match status" value="1"/>
</dbReference>
<evidence type="ECO:0000313" key="6">
    <source>
        <dbReference type="Proteomes" id="UP000191680"/>
    </source>
</evidence>
<keyword evidence="3" id="KW-0804">Transcription</keyword>
<reference evidence="5 6" key="1">
    <citation type="submission" date="2016-12" db="EMBL/GenBank/DDBJ databases">
        <authorList>
            <person name="Song W.-J."/>
            <person name="Kurnit D.M."/>
        </authorList>
    </citation>
    <scope>NUCLEOTIDE SEQUENCE [LARGE SCALE GENOMIC DNA]</scope>
    <source>
        <strain evidence="5 6">HSG9</strain>
    </source>
</reference>
<dbReference type="InterPro" id="IPR009057">
    <property type="entry name" value="Homeodomain-like_sf"/>
</dbReference>
<organism evidence="5 6">
    <name type="scientific">Croceivirga radicis</name>
    <dbReference type="NCBI Taxonomy" id="1929488"/>
    <lineage>
        <taxon>Bacteria</taxon>
        <taxon>Pseudomonadati</taxon>
        <taxon>Bacteroidota</taxon>
        <taxon>Flavobacteriia</taxon>
        <taxon>Flavobacteriales</taxon>
        <taxon>Flavobacteriaceae</taxon>
        <taxon>Croceivirga</taxon>
    </lineage>
</organism>
<comment type="caution">
    <text evidence="5">The sequence shown here is derived from an EMBL/GenBank/DDBJ whole genome shotgun (WGS) entry which is preliminary data.</text>
</comment>
<evidence type="ECO:0000256" key="2">
    <source>
        <dbReference type="ARBA" id="ARBA00023125"/>
    </source>
</evidence>
<dbReference type="OrthoDB" id="4480133at2"/>
<feature type="domain" description="HTH araC/xylS-type" evidence="4">
    <location>
        <begin position="188"/>
        <end position="286"/>
    </location>
</feature>
<dbReference type="GO" id="GO:0003700">
    <property type="term" value="F:DNA-binding transcription factor activity"/>
    <property type="evidence" value="ECO:0007669"/>
    <property type="project" value="InterPro"/>
</dbReference>
<dbReference type="Gene3D" id="1.10.10.60">
    <property type="entry name" value="Homeodomain-like"/>
    <property type="match status" value="1"/>
</dbReference>
<dbReference type="SUPFAM" id="SSF46689">
    <property type="entry name" value="Homeodomain-like"/>
    <property type="match status" value="1"/>
</dbReference>
<proteinExistence type="predicted"/>
<dbReference type="RefSeq" id="WP_080318271.1">
    <property type="nucleotide sequence ID" value="NZ_MTBC01000002.1"/>
</dbReference>
<dbReference type="InterPro" id="IPR054015">
    <property type="entry name" value="ExsA-like_N"/>
</dbReference>
<sequence>MINTYNDSLANPDIFKQLSVKDMLFVYYKCPQISRLIQLYNHYNLIAFSLEGERTLHQGGKAWRVTPKTSYFQRKSAYVQELSDAQHWKVLAFHIPDQFLINFVKEYLDFLPTTNLPSTNSDMFIKIELNAVTEAYFYSLLPYFSKPEKQSEKLLELKFKELFLTILTNPANKQLLSYILQLNTTDKPPIWQVMEKNYLYGLTLKEYAQLSRRSLSAFKRDFKLHYAESPGKWLTNKRLEHACVLLKTTQQTITDVTLNAGFKNVSHFSRRFKEKYNIPPISYKNLHSNQIEKKKDF</sequence>
<name>A0A1V6LV74_9FLAO</name>
<dbReference type="Pfam" id="PF22200">
    <property type="entry name" value="ExsA_N"/>
    <property type="match status" value="1"/>
</dbReference>
<keyword evidence="1" id="KW-0805">Transcription regulation</keyword>
<gene>
    <name evidence="5" type="ORF">BUL40_04700</name>
</gene>
<evidence type="ECO:0000256" key="1">
    <source>
        <dbReference type="ARBA" id="ARBA00023015"/>
    </source>
</evidence>
<dbReference type="Pfam" id="PF12833">
    <property type="entry name" value="HTH_18"/>
    <property type="match status" value="1"/>
</dbReference>